<feature type="transmembrane region" description="Helical" evidence="1">
    <location>
        <begin position="204"/>
        <end position="223"/>
    </location>
</feature>
<evidence type="ECO:0000313" key="2">
    <source>
        <dbReference type="EMBL" id="KAE8162561.1"/>
    </source>
</evidence>
<dbReference type="Gene3D" id="3.30.559.10">
    <property type="entry name" value="Chloramphenicol acetyltransferase-like domain"/>
    <property type="match status" value="1"/>
</dbReference>
<proteinExistence type="predicted"/>
<dbReference type="InterPro" id="IPR023213">
    <property type="entry name" value="CAT-like_dom_sf"/>
</dbReference>
<keyword evidence="1" id="KW-0812">Transmembrane</keyword>
<keyword evidence="3" id="KW-1185">Reference proteome</keyword>
<evidence type="ECO:0000313" key="3">
    <source>
        <dbReference type="Proteomes" id="UP000326950"/>
    </source>
</evidence>
<dbReference type="Proteomes" id="UP000326950">
    <property type="component" value="Unassembled WGS sequence"/>
</dbReference>
<dbReference type="AlphaFoldDB" id="A0A5N6UXD5"/>
<protein>
    <recommendedName>
        <fullName evidence="4">Alcohol acetyltransferase</fullName>
    </recommendedName>
</protein>
<keyword evidence="1" id="KW-0472">Membrane</keyword>
<sequence length="367" mass="41490">MEQQPHCLDLGAQRMFQGSLLLVFRGQLDVASLYECHRQLLAAWPLLAMRMNLTRSRFIPSRDPLGNSWSAKVIPKTLDSCLPSLSEHTGGGQANLSETDRVNLRSLLRFPYKLSKLLYPPVLSAKVVQFYDGCIFESIIQHPLCDASGHLQILEAYATLLKGQTISPIFHQRPSVPQLWKDSSHAAQLPNTIVAKQMLDRFRALFGTGWIGFLLMAISVWFIRLTRSEPHVEKTVRIPASVLDRLSARAEVKGIQVTRGDLLMAIVLRALTISFPTDRSATFGFTMSIARELQLSGDLHNPFWPVFVPHSMVLNRPDIQKEQHLIEQAANLREVIRAARSIEFQHAYMEEHKKMAKRPLLNDLSPS</sequence>
<evidence type="ECO:0008006" key="4">
    <source>
        <dbReference type="Google" id="ProtNLM"/>
    </source>
</evidence>
<organism evidence="2 3">
    <name type="scientific">Aspergillus tamarii</name>
    <dbReference type="NCBI Taxonomy" id="41984"/>
    <lineage>
        <taxon>Eukaryota</taxon>
        <taxon>Fungi</taxon>
        <taxon>Dikarya</taxon>
        <taxon>Ascomycota</taxon>
        <taxon>Pezizomycotina</taxon>
        <taxon>Eurotiomycetes</taxon>
        <taxon>Eurotiomycetidae</taxon>
        <taxon>Eurotiales</taxon>
        <taxon>Aspergillaceae</taxon>
        <taxon>Aspergillus</taxon>
        <taxon>Aspergillus subgen. Circumdati</taxon>
    </lineage>
</organism>
<accession>A0A5N6UXD5</accession>
<name>A0A5N6UXD5_ASPTM</name>
<reference evidence="2 3" key="1">
    <citation type="submission" date="2019-04" db="EMBL/GenBank/DDBJ databases">
        <title>Friends and foes A comparative genomics study of 23 Aspergillus species from section Flavi.</title>
        <authorList>
            <consortium name="DOE Joint Genome Institute"/>
            <person name="Kjaerbolling I."/>
            <person name="Vesth T."/>
            <person name="Frisvad J.C."/>
            <person name="Nybo J.L."/>
            <person name="Theobald S."/>
            <person name="Kildgaard S."/>
            <person name="Isbrandt T."/>
            <person name="Kuo A."/>
            <person name="Sato A."/>
            <person name="Lyhne E.K."/>
            <person name="Kogle M.E."/>
            <person name="Wiebenga A."/>
            <person name="Kun R.S."/>
            <person name="Lubbers R.J."/>
            <person name="Makela M.R."/>
            <person name="Barry K."/>
            <person name="Chovatia M."/>
            <person name="Clum A."/>
            <person name="Daum C."/>
            <person name="Haridas S."/>
            <person name="He G."/>
            <person name="LaButti K."/>
            <person name="Lipzen A."/>
            <person name="Mondo S."/>
            <person name="Riley R."/>
            <person name="Salamov A."/>
            <person name="Simmons B.A."/>
            <person name="Magnuson J.K."/>
            <person name="Henrissat B."/>
            <person name="Mortensen U.H."/>
            <person name="Larsen T.O."/>
            <person name="Devries R.P."/>
            <person name="Grigoriev I.V."/>
            <person name="Machida M."/>
            <person name="Baker S.E."/>
            <person name="Andersen M.R."/>
        </authorList>
    </citation>
    <scope>NUCLEOTIDE SEQUENCE [LARGE SCALE GENOMIC DNA]</scope>
    <source>
        <strain evidence="2 3">CBS 117626</strain>
    </source>
</reference>
<keyword evidence="1" id="KW-1133">Transmembrane helix</keyword>
<dbReference type="EMBL" id="ML738627">
    <property type="protein sequence ID" value="KAE8162561.1"/>
    <property type="molecule type" value="Genomic_DNA"/>
</dbReference>
<gene>
    <name evidence="2" type="ORF">BDV40DRAFT_288422</name>
</gene>
<evidence type="ECO:0000256" key="1">
    <source>
        <dbReference type="SAM" id="Phobius"/>
    </source>
</evidence>
<dbReference type="OrthoDB" id="4432909at2759"/>